<dbReference type="InterPro" id="IPR028599">
    <property type="entry name" value="WDR12/Ytm1"/>
</dbReference>
<dbReference type="InterPro" id="IPR001680">
    <property type="entry name" value="WD40_rpt"/>
</dbReference>
<dbReference type="PRINTS" id="PR00320">
    <property type="entry name" value="GPROTEINBRPT"/>
</dbReference>
<evidence type="ECO:0000256" key="8">
    <source>
        <dbReference type="SAM" id="MobiDB-lite"/>
    </source>
</evidence>
<feature type="compositionally biased region" description="Polar residues" evidence="8">
    <location>
        <begin position="514"/>
        <end position="527"/>
    </location>
</feature>
<feature type="repeat" description="WD" evidence="7">
    <location>
        <begin position="1222"/>
        <end position="1258"/>
    </location>
</feature>
<dbReference type="Gene3D" id="1.10.357.150">
    <property type="match status" value="1"/>
</dbReference>
<dbReference type="GO" id="GO:0005737">
    <property type="term" value="C:cytoplasm"/>
    <property type="evidence" value="ECO:0007669"/>
    <property type="project" value="GOC"/>
</dbReference>
<dbReference type="PROSITE" id="PS50082">
    <property type="entry name" value="WD_REPEATS_2"/>
    <property type="match status" value="2"/>
</dbReference>
<dbReference type="Pfam" id="PF08154">
    <property type="entry name" value="NLE"/>
    <property type="match status" value="1"/>
</dbReference>
<dbReference type="Pfam" id="PF22766">
    <property type="entry name" value="ZW10_C2"/>
    <property type="match status" value="1"/>
</dbReference>
<comment type="similarity">
    <text evidence="6">Belongs to the WD repeat WDR12/YTM1 family.</text>
</comment>
<dbReference type="GO" id="GO:0030687">
    <property type="term" value="C:preribosome, large subunit precursor"/>
    <property type="evidence" value="ECO:0007669"/>
    <property type="project" value="UniProtKB-UniRule"/>
</dbReference>
<dbReference type="InterPro" id="IPR012972">
    <property type="entry name" value="NLE"/>
</dbReference>
<dbReference type="GO" id="GO:0043021">
    <property type="term" value="F:ribonucleoprotein complex binding"/>
    <property type="evidence" value="ECO:0007669"/>
    <property type="project" value="UniProtKB-UniRule"/>
</dbReference>
<reference evidence="11" key="1">
    <citation type="journal article" date="2020" name="Stud. Mycol.">
        <title>101 Dothideomycetes genomes: a test case for predicting lifestyles and emergence of pathogens.</title>
        <authorList>
            <person name="Haridas S."/>
            <person name="Albert R."/>
            <person name="Binder M."/>
            <person name="Bloem J."/>
            <person name="Labutti K."/>
            <person name="Salamov A."/>
            <person name="Andreopoulos B."/>
            <person name="Baker S."/>
            <person name="Barry K."/>
            <person name="Bills G."/>
            <person name="Bluhm B."/>
            <person name="Cannon C."/>
            <person name="Castanera R."/>
            <person name="Culley D."/>
            <person name="Daum C."/>
            <person name="Ezra D."/>
            <person name="Gonzalez J."/>
            <person name="Henrissat B."/>
            <person name="Kuo A."/>
            <person name="Liang C."/>
            <person name="Lipzen A."/>
            <person name="Lutzoni F."/>
            <person name="Magnuson J."/>
            <person name="Mondo S."/>
            <person name="Nolan M."/>
            <person name="Ohm R."/>
            <person name="Pangilinan J."/>
            <person name="Park H.-J."/>
            <person name="Ramirez L."/>
            <person name="Alfaro M."/>
            <person name="Sun H."/>
            <person name="Tritt A."/>
            <person name="Yoshinaga Y."/>
            <person name="Zwiers L.-H."/>
            <person name="Turgeon B."/>
            <person name="Goodwin S."/>
            <person name="Spatafora J."/>
            <person name="Crous P."/>
            <person name="Grigoriev I."/>
        </authorList>
    </citation>
    <scope>NUCLEOTIDE SEQUENCE</scope>
    <source>
        <strain evidence="11">CBS 161.51</strain>
    </source>
</reference>
<dbReference type="InterPro" id="IPR015943">
    <property type="entry name" value="WD40/YVTN_repeat-like_dom_sf"/>
</dbReference>
<evidence type="ECO:0000259" key="9">
    <source>
        <dbReference type="Pfam" id="PF08154"/>
    </source>
</evidence>
<dbReference type="GO" id="GO:1990423">
    <property type="term" value="C:RZZ complex"/>
    <property type="evidence" value="ECO:0007669"/>
    <property type="project" value="TreeGrafter"/>
</dbReference>
<organism evidence="11 12">
    <name type="scientific">Clathrospora elynae</name>
    <dbReference type="NCBI Taxonomy" id="706981"/>
    <lineage>
        <taxon>Eukaryota</taxon>
        <taxon>Fungi</taxon>
        <taxon>Dikarya</taxon>
        <taxon>Ascomycota</taxon>
        <taxon>Pezizomycotina</taxon>
        <taxon>Dothideomycetes</taxon>
        <taxon>Pleosporomycetidae</taxon>
        <taxon>Pleosporales</taxon>
        <taxon>Diademaceae</taxon>
        <taxon>Clathrospora</taxon>
    </lineage>
</organism>
<dbReference type="PROSITE" id="PS50294">
    <property type="entry name" value="WD_REPEATS_REGION"/>
    <property type="match status" value="2"/>
</dbReference>
<dbReference type="InterPro" id="IPR020472">
    <property type="entry name" value="WD40_PAC1"/>
</dbReference>
<dbReference type="HAMAP" id="MF_03029">
    <property type="entry name" value="WDR12"/>
    <property type="match status" value="1"/>
</dbReference>
<dbReference type="InterPro" id="IPR019775">
    <property type="entry name" value="WD40_repeat_CS"/>
</dbReference>
<dbReference type="GO" id="GO:0005730">
    <property type="term" value="C:nucleolus"/>
    <property type="evidence" value="ECO:0007669"/>
    <property type="project" value="UniProtKB-SubCell"/>
</dbReference>
<dbReference type="PROSITE" id="PS00678">
    <property type="entry name" value="WD_REPEATS_1"/>
    <property type="match status" value="1"/>
</dbReference>
<dbReference type="GO" id="GO:0007094">
    <property type="term" value="P:mitotic spindle assembly checkpoint signaling"/>
    <property type="evidence" value="ECO:0007669"/>
    <property type="project" value="TreeGrafter"/>
</dbReference>
<dbReference type="CDD" id="cd00200">
    <property type="entry name" value="WD40"/>
    <property type="match status" value="1"/>
</dbReference>
<evidence type="ECO:0000256" key="1">
    <source>
        <dbReference type="ARBA" id="ARBA00022517"/>
    </source>
</evidence>
<feature type="repeat" description="WD" evidence="7">
    <location>
        <begin position="1135"/>
        <end position="1177"/>
    </location>
</feature>
<keyword evidence="12" id="KW-1185">Reference proteome</keyword>
<keyword evidence="2 6" id="KW-0698">rRNA processing</keyword>
<evidence type="ECO:0000313" key="11">
    <source>
        <dbReference type="EMBL" id="KAF1945435.1"/>
    </source>
</evidence>
<gene>
    <name evidence="6" type="primary">YTM1</name>
    <name evidence="11" type="ORF">EJ02DRAFT_509413</name>
</gene>
<dbReference type="PANTHER" id="PTHR12205">
    <property type="entry name" value="CENTROMERE/KINETOCHORE PROTEIN ZW10"/>
    <property type="match status" value="1"/>
</dbReference>
<dbReference type="GO" id="GO:0000466">
    <property type="term" value="P:maturation of 5.8S rRNA from tricistronic rRNA transcript (SSU-rRNA, 5.8S rRNA, LSU-rRNA)"/>
    <property type="evidence" value="ECO:0007669"/>
    <property type="project" value="UniProtKB-UniRule"/>
</dbReference>
<dbReference type="InterPro" id="IPR046362">
    <property type="entry name" value="Zw10/DSL1_C_sf"/>
</dbReference>
<name>A0A6A5SXP1_9PLEO</name>
<feature type="compositionally biased region" description="Acidic residues" evidence="8">
    <location>
        <begin position="484"/>
        <end position="496"/>
    </location>
</feature>
<dbReference type="PANTHER" id="PTHR12205:SF0">
    <property type="entry name" value="CENTROMERE_KINETOCHORE PROTEIN ZW10 HOMOLOG"/>
    <property type="match status" value="1"/>
</dbReference>
<evidence type="ECO:0000313" key="12">
    <source>
        <dbReference type="Proteomes" id="UP000800038"/>
    </source>
</evidence>
<keyword evidence="3 7" id="KW-0853">WD repeat</keyword>
<dbReference type="InterPro" id="IPR036322">
    <property type="entry name" value="WD40_repeat_dom_sf"/>
</dbReference>
<evidence type="ECO:0000259" key="10">
    <source>
        <dbReference type="Pfam" id="PF22766"/>
    </source>
</evidence>
<comment type="subcellular location">
    <subcellularLocation>
        <location evidence="6">Nucleus</location>
        <location evidence="6">Nucleolus</location>
    </subcellularLocation>
    <subcellularLocation>
        <location evidence="6">Nucleus</location>
        <location evidence="6">Nucleoplasm</location>
    </subcellularLocation>
</comment>
<feature type="domain" description="ZW10 C-terminal helical" evidence="10">
    <location>
        <begin position="699"/>
        <end position="846"/>
    </location>
</feature>
<dbReference type="EMBL" id="ML976009">
    <property type="protein sequence ID" value="KAF1945435.1"/>
    <property type="molecule type" value="Genomic_DNA"/>
</dbReference>
<feature type="compositionally biased region" description="Acidic residues" evidence="8">
    <location>
        <begin position="428"/>
        <end position="441"/>
    </location>
</feature>
<evidence type="ECO:0000256" key="5">
    <source>
        <dbReference type="ARBA" id="ARBA00023242"/>
    </source>
</evidence>
<sequence length="1324" mass="145000">MSLHASDDQLSHALLQSVEQGAFPQEEHVASATVPSSALPKLLEVVGKARENTKSAVRNLSREAAPDVDGWIAQARKLQNDIKRSQDTAKEIVQQAEGGKETTAHVQDAASKVSLLHSEIAYNESLAQAVEQLRDISTLLDSAQNAAVHGHVMHAIHILEDTCGAFKRLGPFGTTRVVGVLKHKEEQLKKAIVETVTDSWNGLVSVDSTNHSILLERSIKRETTVDIETVVEALTKLNLLDNFVSRLSRDLDRTIISPRLAMGSDQVVSAIDIQGNLIQRAGPVNRSSVKATLEDIHVIAEYLSTRLPPSIAIPLSSKIVPVIASRLITNLLLPAVPFSTNGIQTFQESLSYVLGLVEYLDELGWSGQNRLAEWVDKSAEIWLAKQKEAAIARVQTMFPKKLQEKKTVERVETQVISKGDALHAGSDDQTDDWGADWDEEAAPTKEQKDDVEEEDMSAWGEDDDATVEEPKDEAEVEEKPVAGEDVDDWGAEWGDENDTRPAATPKSTLKLPDQSKTNGNSASQKPSAHQEVTLRETYTVTAIPDAIIEIILQVIADVDTLNSPDLVKSAIAPASGGLYAIPSLLLAMYRATAVMHYSKDIASNMLIYNDCQRLSDRLRLFLQEQIEKDKSSALPQHLQPSVRLKPILEADIQTIDGFGKRAYGREMESQRQIIRDHLEDAQGFQGCTNVPFVTVCDDAIATTIDRIGDVKRQWQNVLSHSALLQSLGSLVSAALTKFVNDIEDMSDIAEDESRKLHGYCVSLATLSQHFQTEDGTGEMRDMASIYTPNWFKFQYLLEILDGSLADIKYFWTDGELKLEMEAEEVIGLIEALFAPSEHRRRAISEIRRTTIFGTPIATMDIDAVETKVQIRLTTRDPGLQISEEPSNLLVQTSLTRHKLSTLVNELLHRNENRIPFDILINGEFLRTTIDEFLTKNGINAETTLDVEYTRALVPPLNVTSFEHDDWVSAVDVLSRSSVASIQSGQERILSASYDGLVRVWNTSGDVLATSEAPNNGGRITSLKTAKWLSDKKMVAAGMDNTVRVYKYDDDARTITTSLELFSHRWGVEDVAVHAPSSRILSASADTTVSLFSSNAKENPVAPSTLLPNSTAASNKRQKLSKPDRTVPARGALSTLSGHSSPVSSVIFKPDDATVAHSASHDHTLKTWDLPTSTCVDTRTTGHSLLSLCAIPSRNLLATGTSARHITLVDPRASATQISVMTLRGHKNAIVSLATDPSSEYNLASGSHDGTVQIWDLRNVSAGGQVGEGMTGESVYTINRQGKSAEAVKSHGEGVKVFSVRWDRDVGIVSAGEDKKVQINRALGS</sequence>
<dbReference type="InterPro" id="IPR055148">
    <property type="entry name" value="ZW10_C_2"/>
</dbReference>
<comment type="subunit">
    <text evidence="6">Component of the NOP7 complex, composed of ERB1, NOP7 and YTM1. Within the NOP7 complex ERB1 appears to interact directly with NOP7 and YTM1. The NOP7 complex also associates with the 66S pre-ribosome.</text>
</comment>
<keyword evidence="5 6" id="KW-0539">Nucleus</keyword>
<dbReference type="Gene3D" id="2.130.10.10">
    <property type="entry name" value="YVTN repeat-like/Quinoprotein amine dehydrogenase"/>
    <property type="match status" value="1"/>
</dbReference>
<feature type="domain" description="NLE" evidence="9">
    <location>
        <begin position="868"/>
        <end position="933"/>
    </location>
</feature>
<keyword evidence="4" id="KW-0677">Repeat</keyword>
<feature type="region of interest" description="Disordered" evidence="8">
    <location>
        <begin position="418"/>
        <end position="531"/>
    </location>
</feature>
<dbReference type="Pfam" id="PF00400">
    <property type="entry name" value="WD40"/>
    <property type="match status" value="3"/>
</dbReference>
<proteinExistence type="inferred from homology"/>
<feature type="compositionally biased region" description="Polar residues" evidence="8">
    <location>
        <begin position="1105"/>
        <end position="1114"/>
    </location>
</feature>
<dbReference type="GO" id="GO:0006888">
    <property type="term" value="P:endoplasmic reticulum to Golgi vesicle-mediated transport"/>
    <property type="evidence" value="ECO:0007669"/>
    <property type="project" value="TreeGrafter"/>
</dbReference>
<evidence type="ECO:0000256" key="2">
    <source>
        <dbReference type="ARBA" id="ARBA00022552"/>
    </source>
</evidence>
<dbReference type="Proteomes" id="UP000800038">
    <property type="component" value="Unassembled WGS sequence"/>
</dbReference>
<feature type="region of interest" description="Disordered" evidence="8">
    <location>
        <begin position="1097"/>
        <end position="1141"/>
    </location>
</feature>
<feature type="compositionally biased region" description="Acidic residues" evidence="8">
    <location>
        <begin position="449"/>
        <end position="476"/>
    </location>
</feature>
<evidence type="ECO:0000256" key="6">
    <source>
        <dbReference type="HAMAP-Rule" id="MF_03029"/>
    </source>
</evidence>
<protein>
    <recommendedName>
        <fullName evidence="6">Ribosome biogenesis protein YTM1</fullName>
    </recommendedName>
</protein>
<evidence type="ECO:0000256" key="3">
    <source>
        <dbReference type="ARBA" id="ARBA00022574"/>
    </source>
</evidence>
<dbReference type="GO" id="GO:0000463">
    <property type="term" value="P:maturation of LSU-rRNA from tricistronic rRNA transcript (SSU-rRNA, 5.8S rRNA, LSU-rRNA)"/>
    <property type="evidence" value="ECO:0007669"/>
    <property type="project" value="UniProtKB-UniRule"/>
</dbReference>
<dbReference type="SUPFAM" id="SSF50978">
    <property type="entry name" value="WD40 repeat-like"/>
    <property type="match status" value="1"/>
</dbReference>
<comment type="function">
    <text evidence="6">Component of the NOP7 complex, which is required for maturation of the 25S and 5.8S ribosomal RNAs and formation of the 60S ribosome.</text>
</comment>
<evidence type="ECO:0000256" key="7">
    <source>
        <dbReference type="PROSITE-ProRule" id="PRU00221"/>
    </source>
</evidence>
<accession>A0A6A5SXP1</accession>
<keyword evidence="1 6" id="KW-0690">Ribosome biogenesis</keyword>
<dbReference type="SMART" id="SM00320">
    <property type="entry name" value="WD40"/>
    <property type="match status" value="7"/>
</dbReference>
<dbReference type="OrthoDB" id="534815at2759"/>
<dbReference type="GO" id="GO:0005654">
    <property type="term" value="C:nucleoplasm"/>
    <property type="evidence" value="ECO:0007669"/>
    <property type="project" value="UniProtKB-SubCell"/>
</dbReference>
<evidence type="ECO:0000256" key="4">
    <source>
        <dbReference type="ARBA" id="ARBA00022737"/>
    </source>
</evidence>